<keyword evidence="10 15" id="KW-0482">Metalloprotease</keyword>
<dbReference type="Pfam" id="PF23492">
    <property type="entry name" value="bPH_9"/>
    <property type="match status" value="1"/>
</dbReference>
<dbReference type="InterPro" id="IPR050083">
    <property type="entry name" value="HtpX_protease"/>
</dbReference>
<evidence type="ECO:0000256" key="6">
    <source>
        <dbReference type="ARBA" id="ARBA00022723"/>
    </source>
</evidence>
<evidence type="ECO:0000256" key="2">
    <source>
        <dbReference type="ARBA" id="ARBA00004651"/>
    </source>
</evidence>
<protein>
    <submittedName>
        <fullName evidence="15">M48 family metalloprotease</fullName>
    </submittedName>
</protein>
<dbReference type="GO" id="GO:0004222">
    <property type="term" value="F:metalloendopeptidase activity"/>
    <property type="evidence" value="ECO:0007669"/>
    <property type="project" value="InterPro"/>
</dbReference>
<evidence type="ECO:0000313" key="15">
    <source>
        <dbReference type="EMBL" id="QJP90550.1"/>
    </source>
</evidence>
<feature type="domain" description="YxkI PH" evidence="14">
    <location>
        <begin position="151"/>
        <end position="238"/>
    </location>
</feature>
<dbReference type="GO" id="GO:0046872">
    <property type="term" value="F:metal ion binding"/>
    <property type="evidence" value="ECO:0007669"/>
    <property type="project" value="UniProtKB-KW"/>
</dbReference>
<dbReference type="KEGG" id="bsu:BSU38780"/>
<keyword evidence="3" id="KW-1003">Cell membrane</keyword>
<evidence type="ECO:0000256" key="9">
    <source>
        <dbReference type="ARBA" id="ARBA00022989"/>
    </source>
</evidence>
<evidence type="ECO:0000256" key="10">
    <source>
        <dbReference type="ARBA" id="ARBA00023049"/>
    </source>
</evidence>
<dbReference type="Pfam" id="PF01435">
    <property type="entry name" value="Peptidase_M48"/>
    <property type="match status" value="1"/>
</dbReference>
<dbReference type="EMBL" id="CP052842">
    <property type="protein sequence ID" value="QJP90550.1"/>
    <property type="molecule type" value="Genomic_DNA"/>
</dbReference>
<keyword evidence="8" id="KW-0862">Zinc</keyword>
<evidence type="ECO:0000259" key="13">
    <source>
        <dbReference type="Pfam" id="PF01435"/>
    </source>
</evidence>
<dbReference type="CDD" id="cd07329">
    <property type="entry name" value="M56_like"/>
    <property type="match status" value="1"/>
</dbReference>
<evidence type="ECO:0000256" key="4">
    <source>
        <dbReference type="ARBA" id="ARBA00022670"/>
    </source>
</evidence>
<evidence type="ECO:0000256" key="12">
    <source>
        <dbReference type="SAM" id="Phobius"/>
    </source>
</evidence>
<feature type="transmembrane region" description="Helical" evidence="12">
    <location>
        <begin position="294"/>
        <end position="310"/>
    </location>
</feature>
<evidence type="ECO:0000256" key="8">
    <source>
        <dbReference type="ARBA" id="ARBA00022833"/>
    </source>
</evidence>
<dbReference type="InterPro" id="IPR001915">
    <property type="entry name" value="Peptidase_M48"/>
</dbReference>
<keyword evidence="6" id="KW-0479">Metal-binding</keyword>
<evidence type="ECO:0000256" key="1">
    <source>
        <dbReference type="ARBA" id="ARBA00001947"/>
    </source>
</evidence>
<accession>A0A6M3ZKA6</accession>
<keyword evidence="5 12" id="KW-0812">Transmembrane</keyword>
<comment type="cofactor">
    <cofactor evidence="1">
        <name>Zn(2+)</name>
        <dbReference type="ChEBI" id="CHEBI:29105"/>
    </cofactor>
</comment>
<proteinExistence type="predicted"/>
<feature type="transmembrane region" description="Helical" evidence="12">
    <location>
        <begin position="124"/>
        <end position="141"/>
    </location>
</feature>
<feature type="transmembrane region" description="Helical" evidence="12">
    <location>
        <begin position="404"/>
        <end position="420"/>
    </location>
</feature>
<keyword evidence="11 12" id="KW-0472">Membrane</keyword>
<feature type="transmembrane region" description="Helical" evidence="12">
    <location>
        <begin position="40"/>
        <end position="68"/>
    </location>
</feature>
<evidence type="ECO:0000256" key="11">
    <source>
        <dbReference type="ARBA" id="ARBA00023136"/>
    </source>
</evidence>
<feature type="transmembrane region" description="Helical" evidence="12">
    <location>
        <begin position="432"/>
        <end position="451"/>
    </location>
</feature>
<keyword evidence="4 15" id="KW-0645">Protease</keyword>
<dbReference type="PANTHER" id="PTHR43221:SF1">
    <property type="entry name" value="PROTEASE HTPX"/>
    <property type="match status" value="1"/>
</dbReference>
<evidence type="ECO:0000259" key="14">
    <source>
        <dbReference type="Pfam" id="PF23492"/>
    </source>
</evidence>
<dbReference type="Gene3D" id="3.30.2010.10">
    <property type="entry name" value="Metalloproteases ('zincins'), catalytic domain"/>
    <property type="match status" value="1"/>
</dbReference>
<dbReference type="GO" id="GO:0005886">
    <property type="term" value="C:plasma membrane"/>
    <property type="evidence" value="ECO:0007669"/>
    <property type="project" value="UniProtKB-SubCell"/>
</dbReference>
<dbReference type="PANTHER" id="PTHR43221">
    <property type="entry name" value="PROTEASE HTPX"/>
    <property type="match status" value="1"/>
</dbReference>
<reference evidence="15" key="1">
    <citation type="submission" date="2020-04" db="EMBL/GenBank/DDBJ databases">
        <title>Phage recombination drives evolution of spore-forming Bacilli.</title>
        <authorList>
            <person name="Dragos A."/>
            <person name="Kovacs A.T."/>
        </authorList>
    </citation>
    <scope>NUCLEOTIDE SEQUENCE</scope>
    <source>
        <strain evidence="15">168</strain>
    </source>
</reference>
<comment type="subcellular location">
    <subcellularLocation>
        <location evidence="2">Cell membrane</location>
        <topology evidence="2">Multi-pass membrane protein</topology>
    </subcellularLocation>
</comment>
<dbReference type="RefSeq" id="WP_010886639.1">
    <property type="nucleotide sequence ID" value="NC_000964.3"/>
</dbReference>
<name>A0A6M3ZKA6_BACSU</name>
<feature type="domain" description="Peptidase M48" evidence="13">
    <location>
        <begin position="327"/>
        <end position="539"/>
    </location>
</feature>
<gene>
    <name evidence="15" type="ORF">HIR78_22150</name>
</gene>
<dbReference type="AlphaFoldDB" id="A0A6M3ZKA6"/>
<evidence type="ECO:0000256" key="5">
    <source>
        <dbReference type="ARBA" id="ARBA00022692"/>
    </source>
</evidence>
<keyword evidence="7" id="KW-0378">Hydrolase</keyword>
<evidence type="ECO:0000256" key="7">
    <source>
        <dbReference type="ARBA" id="ARBA00022801"/>
    </source>
</evidence>
<organism evidence="15">
    <name type="scientific">Bacillus subtilis (strain 168)</name>
    <dbReference type="NCBI Taxonomy" id="224308"/>
    <lineage>
        <taxon>Bacteria</taxon>
        <taxon>Bacillati</taxon>
        <taxon>Bacillota</taxon>
        <taxon>Bacilli</taxon>
        <taxon>Bacillales</taxon>
        <taxon>Bacillaceae</taxon>
        <taxon>Bacillus</taxon>
    </lineage>
</organism>
<sequence>MPMGTHLFLFMLLGLGFYLISALAAKLIPAIDFWIDIVLWVGAAAYIFSHLSFMDGIVSLATMFYCYWTAMDLIVSERVEKPSGDWQEIELAKNKTRLLSDITLTAIVFAGAVIFFIYGPDTSPLKYVILLGMISGGGALVKRILNVFSVKVFYSAALEKLHISSHYETRTYPLSDLKNIQLESTADLLKLHPLLTMYSSRLDLTTSFQQVIKLSLPGETLFLTVKEPQKWKTILQEYTDAENNVDNVISVLPFYHRKNVKRLLGKLYFAASVKGVSAYALLVLALYALHASPWVMAVAVILYWVFNMYMSDRVLRAAMDAKSCHHPHVQAAADKIFRSAGISHVRIYETESDDYNGMAVGMNVGRSMVILTSATLTLPQRVIEGILAHEAIHIKKRDVLSSQLLRFLYLGAVVGIFLLFEQHITHPEAHKIALWAFIMAIIILFQLYQSFCSQWMEVRADNLGASLLDGGYKQMAEALRILAVRQDEDIQKQSAYSSEAGEDELQIDSLTRDKSWFFRLIDFQFAPHPPMYWRVGTLLSNKGHGVLKRWLRDRLKESITLK</sequence>
<feature type="transmembrane region" description="Helical" evidence="12">
    <location>
        <begin position="267"/>
        <end position="288"/>
    </location>
</feature>
<dbReference type="InterPro" id="IPR056388">
    <property type="entry name" value="PH_YxkI"/>
</dbReference>
<evidence type="ECO:0000256" key="3">
    <source>
        <dbReference type="ARBA" id="ARBA00022475"/>
    </source>
</evidence>
<dbReference type="GO" id="GO:0006508">
    <property type="term" value="P:proteolysis"/>
    <property type="evidence" value="ECO:0007669"/>
    <property type="project" value="UniProtKB-KW"/>
</dbReference>
<keyword evidence="9 12" id="KW-1133">Transmembrane helix</keyword>
<feature type="transmembrane region" description="Helical" evidence="12">
    <location>
        <begin position="98"/>
        <end position="118"/>
    </location>
</feature>
<dbReference type="OrthoDB" id="15218at2"/>